<accession>A0ABS5H471</accession>
<evidence type="ECO:0000313" key="2">
    <source>
        <dbReference type="Proteomes" id="UP000682982"/>
    </source>
</evidence>
<organism evidence="1 2">
    <name type="scientific">Undibacterium rivi</name>
    <dbReference type="NCBI Taxonomy" id="2828729"/>
    <lineage>
        <taxon>Bacteria</taxon>
        <taxon>Pseudomonadati</taxon>
        <taxon>Pseudomonadota</taxon>
        <taxon>Betaproteobacteria</taxon>
        <taxon>Burkholderiales</taxon>
        <taxon>Oxalobacteraceae</taxon>
        <taxon>Undibacterium</taxon>
    </lineage>
</organism>
<dbReference type="Proteomes" id="UP000682982">
    <property type="component" value="Unassembled WGS sequence"/>
</dbReference>
<proteinExistence type="predicted"/>
<gene>
    <name evidence="1" type="ORF">KDM87_13980</name>
</gene>
<protein>
    <submittedName>
        <fullName evidence="1">Uncharacterized protein</fullName>
    </submittedName>
</protein>
<name>A0ABS5H471_9BURK</name>
<comment type="caution">
    <text evidence="1">The sequence shown here is derived from an EMBL/GenBank/DDBJ whole genome shotgun (WGS) entry which is preliminary data.</text>
</comment>
<sequence length="105" mass="11854">MNPTPGFFSIKSLADFLLENFSEDELRWVGEINEKTDAIGFKFASRSRFLFSISTHAGSMNFEMYDLEISISDASIENGEILFLDDVSKSETLQVIRKVFTGEIA</sequence>
<keyword evidence="2" id="KW-1185">Reference proteome</keyword>
<reference evidence="1 2" key="1">
    <citation type="submission" date="2021-04" db="EMBL/GenBank/DDBJ databases">
        <title>novel species isolated from subtropical streams in China.</title>
        <authorList>
            <person name="Lu H."/>
        </authorList>
    </citation>
    <scope>NUCLEOTIDE SEQUENCE [LARGE SCALE GENOMIC DNA]</scope>
    <source>
        <strain evidence="1 2">FT147W</strain>
    </source>
</reference>
<evidence type="ECO:0000313" key="1">
    <source>
        <dbReference type="EMBL" id="MBR7793703.1"/>
    </source>
</evidence>
<dbReference type="RefSeq" id="WP_212679650.1">
    <property type="nucleotide sequence ID" value="NZ_JAGSPK010000005.1"/>
</dbReference>
<dbReference type="EMBL" id="JAGSPK010000005">
    <property type="protein sequence ID" value="MBR7793703.1"/>
    <property type="molecule type" value="Genomic_DNA"/>
</dbReference>